<feature type="site" description="Important for beta-aspartyl-AMP intermediate formation" evidence="11">
    <location>
        <position position="362"/>
    </location>
</feature>
<dbReference type="InterPro" id="IPR051786">
    <property type="entry name" value="ASN_synthetase/amidase"/>
</dbReference>
<dbReference type="SUPFAM" id="SSF52402">
    <property type="entry name" value="Adenine nucleotide alpha hydrolases-like"/>
    <property type="match status" value="1"/>
</dbReference>
<dbReference type="Pfam" id="PF13537">
    <property type="entry name" value="GATase_7"/>
    <property type="match status" value="1"/>
</dbReference>
<dbReference type="PROSITE" id="PS51278">
    <property type="entry name" value="GATASE_TYPE_2"/>
    <property type="match status" value="1"/>
</dbReference>
<sequence length="626" mass="68897">MCGIAGQVALQRDRGVDLAAVRAMTRALAHRGPDGEGEYLAPAGRAALGHRRLSIIDLVSGGQPIFNEDRSIAVVLNGEIYNFASLRAALEKAGHRFTTRSDTEVIVHLYEDRGVDCVRELRGMFAFLLWDDRQGRLLAARDPIGKKPLYYVEQGGLLSFASEITALFQLPDLPWRLDPAAIDLYLSHSYIPSPATILDAVRKLPAAHLLVVERGAVTLSRYWSPPQETVALAADAEQRLVHALEEAVRLRLVADVPVGCFLSGGVDSSVVVALMSRLSSKPVCTFSIGFDREEYTELPHARRVAELFNTDHHEFVVKPDAAGVLPDLVASFGEPFGDASALPVWYVAQLARRHVTVALNGDGGDELFAGYPWYATGARLAAAAQWIPPLAQAVLRRDPARRWVHALPRRAAKGLDLASRDDAARFAALRRTLEEPVRAGLYTSQFAARVDGAALAYLEQTYRQVGARDLLQAMTLTDMTTYLPEDLLVKVDRATMAHALEARSPFLDTDVVELALTLPARLKRDGNGTKRIVKKLFGPLFPPGFLERPKMGFSLPVDEWLRGELRGRLEARLLTGALVDAGIVQPTMIRRLVSEHDAGRSRGSVLWTLLMLAEWFERFGGSARWS</sequence>
<name>A0A537IRM3_9BACT</name>
<gene>
    <name evidence="13" type="primary">asnB</name>
    <name evidence="13" type="ORF">E6H05_08465</name>
</gene>
<dbReference type="Gene3D" id="3.40.50.620">
    <property type="entry name" value="HUPs"/>
    <property type="match status" value="1"/>
</dbReference>
<evidence type="ECO:0000259" key="12">
    <source>
        <dbReference type="PROSITE" id="PS51278"/>
    </source>
</evidence>
<dbReference type="NCBIfam" id="TIGR01536">
    <property type="entry name" value="asn_synth_AEB"/>
    <property type="match status" value="1"/>
</dbReference>
<dbReference type="GO" id="GO:0006529">
    <property type="term" value="P:asparagine biosynthetic process"/>
    <property type="evidence" value="ECO:0007669"/>
    <property type="project" value="UniProtKB-KW"/>
</dbReference>
<dbReference type="EMBL" id="VBAP01000060">
    <property type="protein sequence ID" value="TMI73988.1"/>
    <property type="molecule type" value="Genomic_DNA"/>
</dbReference>
<comment type="catalytic activity">
    <reaction evidence="8">
        <text>L-aspartate + L-glutamine + ATP + H2O = L-asparagine + L-glutamate + AMP + diphosphate + H(+)</text>
        <dbReference type="Rhea" id="RHEA:12228"/>
        <dbReference type="ChEBI" id="CHEBI:15377"/>
        <dbReference type="ChEBI" id="CHEBI:15378"/>
        <dbReference type="ChEBI" id="CHEBI:29985"/>
        <dbReference type="ChEBI" id="CHEBI:29991"/>
        <dbReference type="ChEBI" id="CHEBI:30616"/>
        <dbReference type="ChEBI" id="CHEBI:33019"/>
        <dbReference type="ChEBI" id="CHEBI:58048"/>
        <dbReference type="ChEBI" id="CHEBI:58359"/>
        <dbReference type="ChEBI" id="CHEBI:456215"/>
        <dbReference type="EC" id="6.3.5.4"/>
    </reaction>
</comment>
<dbReference type="Pfam" id="PF00733">
    <property type="entry name" value="Asn_synthase"/>
    <property type="match status" value="1"/>
</dbReference>
<dbReference type="InterPro" id="IPR014729">
    <property type="entry name" value="Rossmann-like_a/b/a_fold"/>
</dbReference>
<dbReference type="Proteomes" id="UP000318834">
    <property type="component" value="Unassembled WGS sequence"/>
</dbReference>
<evidence type="ECO:0000256" key="3">
    <source>
        <dbReference type="ARBA" id="ARBA00012737"/>
    </source>
</evidence>
<protein>
    <recommendedName>
        <fullName evidence="3">asparagine synthase (glutamine-hydrolyzing)</fullName>
        <ecNumber evidence="3">6.3.5.4</ecNumber>
    </recommendedName>
</protein>
<keyword evidence="6 9" id="KW-0061">Asparagine biosynthesis</keyword>
<evidence type="ECO:0000256" key="2">
    <source>
        <dbReference type="ARBA" id="ARBA00005752"/>
    </source>
</evidence>
<keyword evidence="13" id="KW-0436">Ligase</keyword>
<comment type="pathway">
    <text evidence="1">Amino-acid biosynthesis; L-asparagine biosynthesis; L-asparagine from L-aspartate (L-Gln route): step 1/1.</text>
</comment>
<evidence type="ECO:0000256" key="4">
    <source>
        <dbReference type="ARBA" id="ARBA00022741"/>
    </source>
</evidence>
<dbReference type="CDD" id="cd01991">
    <property type="entry name" value="Asn_synthase_B_C"/>
    <property type="match status" value="1"/>
</dbReference>
<keyword evidence="7 9" id="KW-0315">Glutamine amidotransferase</keyword>
<evidence type="ECO:0000256" key="10">
    <source>
        <dbReference type="PIRSR" id="PIRSR001589-2"/>
    </source>
</evidence>
<evidence type="ECO:0000256" key="6">
    <source>
        <dbReference type="ARBA" id="ARBA00022888"/>
    </source>
</evidence>
<feature type="binding site" evidence="10">
    <location>
        <position position="102"/>
    </location>
    <ligand>
        <name>L-glutamine</name>
        <dbReference type="ChEBI" id="CHEBI:58359"/>
    </ligand>
</feature>
<evidence type="ECO:0000256" key="8">
    <source>
        <dbReference type="ARBA" id="ARBA00048741"/>
    </source>
</evidence>
<dbReference type="InterPro" id="IPR017932">
    <property type="entry name" value="GATase_2_dom"/>
</dbReference>
<evidence type="ECO:0000256" key="7">
    <source>
        <dbReference type="ARBA" id="ARBA00022962"/>
    </source>
</evidence>
<dbReference type="InterPro" id="IPR033738">
    <property type="entry name" value="AsnB_N"/>
</dbReference>
<feature type="domain" description="Glutamine amidotransferase type-2" evidence="12">
    <location>
        <begin position="2"/>
        <end position="215"/>
    </location>
</feature>
<keyword evidence="5 10" id="KW-0067">ATP-binding</keyword>
<dbReference type="InterPro" id="IPR001962">
    <property type="entry name" value="Asn_synthase"/>
</dbReference>
<evidence type="ECO:0000313" key="14">
    <source>
        <dbReference type="Proteomes" id="UP000318834"/>
    </source>
</evidence>
<proteinExistence type="inferred from homology"/>
<dbReference type="EC" id="6.3.5.4" evidence="3"/>
<keyword evidence="4 10" id="KW-0547">Nucleotide-binding</keyword>
<evidence type="ECO:0000256" key="1">
    <source>
        <dbReference type="ARBA" id="ARBA00005187"/>
    </source>
</evidence>
<dbReference type="InterPro" id="IPR006426">
    <property type="entry name" value="Asn_synth_AEB"/>
</dbReference>
<feature type="binding site" evidence="10">
    <location>
        <position position="288"/>
    </location>
    <ligand>
        <name>ATP</name>
        <dbReference type="ChEBI" id="CHEBI:30616"/>
    </ligand>
</feature>
<keyword evidence="9" id="KW-0028">Amino-acid biosynthesis</keyword>
<organism evidence="13 14">
    <name type="scientific">Candidatus Segetimicrobium genomatis</name>
    <dbReference type="NCBI Taxonomy" id="2569760"/>
    <lineage>
        <taxon>Bacteria</taxon>
        <taxon>Bacillati</taxon>
        <taxon>Candidatus Sysuimicrobiota</taxon>
        <taxon>Candidatus Sysuimicrobiia</taxon>
        <taxon>Candidatus Sysuimicrobiales</taxon>
        <taxon>Candidatus Segetimicrobiaceae</taxon>
        <taxon>Candidatus Segetimicrobium</taxon>
    </lineage>
</organism>
<evidence type="ECO:0000313" key="13">
    <source>
        <dbReference type="EMBL" id="TMI73988.1"/>
    </source>
</evidence>
<dbReference type="GO" id="GO:0004066">
    <property type="term" value="F:asparagine synthase (glutamine-hydrolyzing) activity"/>
    <property type="evidence" value="ECO:0007669"/>
    <property type="project" value="UniProtKB-EC"/>
</dbReference>
<reference evidence="13 14" key="1">
    <citation type="journal article" date="2019" name="Nat. Microbiol.">
        <title>Mediterranean grassland soil C-N compound turnover is dependent on rainfall and depth, and is mediated by genomically divergent microorganisms.</title>
        <authorList>
            <person name="Diamond S."/>
            <person name="Andeer P.F."/>
            <person name="Li Z."/>
            <person name="Crits-Christoph A."/>
            <person name="Burstein D."/>
            <person name="Anantharaman K."/>
            <person name="Lane K.R."/>
            <person name="Thomas B.C."/>
            <person name="Pan C."/>
            <person name="Northen T.R."/>
            <person name="Banfield J.F."/>
        </authorList>
    </citation>
    <scope>NUCLEOTIDE SEQUENCE [LARGE SCALE GENOMIC DNA]</scope>
    <source>
        <strain evidence="13">NP_8</strain>
    </source>
</reference>
<accession>A0A537IRM3</accession>
<dbReference type="PANTHER" id="PTHR43284:SF1">
    <property type="entry name" value="ASPARAGINE SYNTHETASE"/>
    <property type="match status" value="1"/>
</dbReference>
<evidence type="ECO:0000256" key="5">
    <source>
        <dbReference type="ARBA" id="ARBA00022840"/>
    </source>
</evidence>
<dbReference type="PIRSF" id="PIRSF001589">
    <property type="entry name" value="Asn_synthetase_glu-h"/>
    <property type="match status" value="1"/>
</dbReference>
<dbReference type="PANTHER" id="PTHR43284">
    <property type="entry name" value="ASPARAGINE SYNTHETASE (GLUTAMINE-HYDROLYZING)"/>
    <property type="match status" value="1"/>
</dbReference>
<dbReference type="SUPFAM" id="SSF56235">
    <property type="entry name" value="N-terminal nucleophile aminohydrolases (Ntn hydrolases)"/>
    <property type="match status" value="1"/>
</dbReference>
<dbReference type="AlphaFoldDB" id="A0A537IRM3"/>
<dbReference type="Gene3D" id="3.60.20.10">
    <property type="entry name" value="Glutamine Phosphoribosylpyrophosphate, subunit 1, domain 1"/>
    <property type="match status" value="1"/>
</dbReference>
<dbReference type="InterPro" id="IPR029055">
    <property type="entry name" value="Ntn_hydrolases_N"/>
</dbReference>
<feature type="active site" description="For GATase activity" evidence="9">
    <location>
        <position position="2"/>
    </location>
</feature>
<dbReference type="GO" id="GO:0005829">
    <property type="term" value="C:cytosol"/>
    <property type="evidence" value="ECO:0007669"/>
    <property type="project" value="TreeGrafter"/>
</dbReference>
<evidence type="ECO:0000256" key="9">
    <source>
        <dbReference type="PIRSR" id="PIRSR001589-1"/>
    </source>
</evidence>
<dbReference type="CDD" id="cd00712">
    <property type="entry name" value="AsnB"/>
    <property type="match status" value="1"/>
</dbReference>
<comment type="similarity">
    <text evidence="2">Belongs to the asparagine synthetase family.</text>
</comment>
<evidence type="ECO:0000256" key="11">
    <source>
        <dbReference type="PIRSR" id="PIRSR001589-3"/>
    </source>
</evidence>
<comment type="caution">
    <text evidence="13">The sequence shown here is derived from an EMBL/GenBank/DDBJ whole genome shotgun (WGS) entry which is preliminary data.</text>
</comment>
<dbReference type="GO" id="GO:0005524">
    <property type="term" value="F:ATP binding"/>
    <property type="evidence" value="ECO:0007669"/>
    <property type="project" value="UniProtKB-KW"/>
</dbReference>